<keyword evidence="1" id="KW-0472">Membrane</keyword>
<gene>
    <name evidence="2" type="ORF">BK049_06895</name>
</gene>
<protein>
    <submittedName>
        <fullName evidence="2">Uncharacterized protein</fullName>
    </submittedName>
</protein>
<feature type="transmembrane region" description="Helical" evidence="1">
    <location>
        <begin position="46"/>
        <end position="65"/>
    </location>
</feature>
<keyword evidence="1" id="KW-0812">Transmembrane</keyword>
<evidence type="ECO:0000256" key="1">
    <source>
        <dbReference type="SAM" id="Phobius"/>
    </source>
</evidence>
<evidence type="ECO:0000313" key="3">
    <source>
        <dbReference type="Proteomes" id="UP000177709"/>
    </source>
</evidence>
<organism evidence="2 3">
    <name type="scientific">Bacillus xiamenensis</name>
    <dbReference type="NCBI Taxonomy" id="1178537"/>
    <lineage>
        <taxon>Bacteria</taxon>
        <taxon>Bacillati</taxon>
        <taxon>Bacillota</taxon>
        <taxon>Bacilli</taxon>
        <taxon>Bacillales</taxon>
        <taxon>Bacillaceae</taxon>
        <taxon>Bacillus</taxon>
    </lineage>
</organism>
<accession>A0AAC9IJ74</accession>
<sequence length="81" mass="9411">MGNFSTKILKAWLSIPRWFRMFIPTAITIYVLWTLLINGIKNFFQINSQSLIISLIASAIILFIFNKFNNKTENKGENNLD</sequence>
<reference evidence="2 3" key="1">
    <citation type="submission" date="2016-10" db="EMBL/GenBank/DDBJ databases">
        <title>Whole genome sequence of hyper active fibrinolysis bacterium Bacillus pumilus strain VV3 isolated from fermented rice.</title>
        <authorList>
            <person name="Mariadas V.A."/>
            <person name="Vijayaraghavan P."/>
            <person name="Dhandapani V."/>
        </authorList>
    </citation>
    <scope>NUCLEOTIDE SEQUENCE [LARGE SCALE GENOMIC DNA]</scope>
    <source>
        <strain evidence="2 3">VV3</strain>
    </source>
</reference>
<dbReference type="Proteomes" id="UP000177709">
    <property type="component" value="Chromosome"/>
</dbReference>
<name>A0AAC9IJ74_9BACI</name>
<dbReference type="KEGG" id="bxi:BK049_06895"/>
<evidence type="ECO:0000313" key="2">
    <source>
        <dbReference type="EMBL" id="AOZ88453.1"/>
    </source>
</evidence>
<proteinExistence type="predicted"/>
<dbReference type="AlphaFoldDB" id="A0AAC9IJ74"/>
<feature type="transmembrane region" description="Helical" evidence="1">
    <location>
        <begin position="21"/>
        <end position="40"/>
    </location>
</feature>
<dbReference type="EMBL" id="CP017786">
    <property type="protein sequence ID" value="AOZ88453.1"/>
    <property type="molecule type" value="Genomic_DNA"/>
</dbReference>
<keyword evidence="1" id="KW-1133">Transmembrane helix</keyword>